<evidence type="ECO:0000313" key="4">
    <source>
        <dbReference type="EMBL" id="QDR82043.1"/>
    </source>
</evidence>
<dbReference type="EMBL" id="CP036259">
    <property type="protein sequence ID" value="QDR82043.1"/>
    <property type="molecule type" value="Genomic_DNA"/>
</dbReference>
<feature type="domain" description="Glycosyltransferase subfamily 4-like N-terminal" evidence="3">
    <location>
        <begin position="15"/>
        <end position="175"/>
    </location>
</feature>
<dbReference type="Pfam" id="PF13439">
    <property type="entry name" value="Glyco_transf_4"/>
    <property type="match status" value="1"/>
</dbReference>
<dbReference type="SUPFAM" id="SSF53756">
    <property type="entry name" value="UDP-Glycosyltransferase/glycogen phosphorylase"/>
    <property type="match status" value="1"/>
</dbReference>
<keyword evidence="1 4" id="KW-0808">Transferase</keyword>
<dbReference type="EC" id="2.4.1.250" evidence="4"/>
<feature type="domain" description="Glycosyl transferase family 1" evidence="2">
    <location>
        <begin position="188"/>
        <end position="341"/>
    </location>
</feature>
<dbReference type="KEGG" id="sted:SPTER_34640"/>
<evidence type="ECO:0000259" key="2">
    <source>
        <dbReference type="Pfam" id="PF00534"/>
    </source>
</evidence>
<protein>
    <submittedName>
        <fullName evidence="4">D-inositol 3-phosphate glycosyltransferase</fullName>
        <ecNumber evidence="4">2.4.1.250</ecNumber>
    </submittedName>
</protein>
<sequence length="367" mass="42456">MRVVYDHQVFEMQRYGGISRYFYELISRMLRRDEASIALFMGFYANRYGLQRFENSYAKFFGIDRERFPFGKKIGPFLNKKLRFRFLSEICADIYHPTYYFSDFTNTNFKKIITVHDMIHELFPTNFSYRDKTVEWKKRCVSLSDGVICVSESTKKDLVEILQVPENKITVIYHGNSLRIPVSTPPLVKEPYILYVGERHGYKNFKCLVEALAISPTIRKQFKLVCFGGGKTKRRDVELLEKAGLTNQVLFASGEDEALANYYKYAQAFVYPSFYEGFGIPPLEAMYQGCPVVVSDRSSIPEVVGNAGLYFNPQSSEDLASKLGQVLSDNESRTRLIENGFRQEKLFSWDLTATQTLSFYKTILSDN</sequence>
<dbReference type="InterPro" id="IPR028098">
    <property type="entry name" value="Glyco_trans_4-like_N"/>
</dbReference>
<evidence type="ECO:0000256" key="1">
    <source>
        <dbReference type="ARBA" id="ARBA00022679"/>
    </source>
</evidence>
<accession>A0A517DXI8</accession>
<dbReference type="OrthoDB" id="9797829at2"/>
<proteinExistence type="predicted"/>
<dbReference type="Pfam" id="PF00534">
    <property type="entry name" value="Glycos_transf_1"/>
    <property type="match status" value="1"/>
</dbReference>
<dbReference type="AlphaFoldDB" id="A0A517DXI8"/>
<evidence type="ECO:0000313" key="5">
    <source>
        <dbReference type="Proteomes" id="UP000320776"/>
    </source>
</evidence>
<evidence type="ECO:0000259" key="3">
    <source>
        <dbReference type="Pfam" id="PF13439"/>
    </source>
</evidence>
<dbReference type="CDD" id="cd03809">
    <property type="entry name" value="GT4_MtfB-like"/>
    <property type="match status" value="1"/>
</dbReference>
<dbReference type="Proteomes" id="UP000320776">
    <property type="component" value="Chromosome"/>
</dbReference>
<name>A0A517DXI8_9FIRM</name>
<dbReference type="InterPro" id="IPR001296">
    <property type="entry name" value="Glyco_trans_1"/>
</dbReference>
<dbReference type="PANTHER" id="PTHR46401:SF2">
    <property type="entry name" value="GLYCOSYLTRANSFERASE WBBK-RELATED"/>
    <property type="match status" value="1"/>
</dbReference>
<keyword evidence="4" id="KW-0328">Glycosyltransferase</keyword>
<dbReference type="GO" id="GO:0009103">
    <property type="term" value="P:lipopolysaccharide biosynthetic process"/>
    <property type="evidence" value="ECO:0007669"/>
    <property type="project" value="TreeGrafter"/>
</dbReference>
<keyword evidence="5" id="KW-1185">Reference proteome</keyword>
<dbReference type="RefSeq" id="WP_144351469.1">
    <property type="nucleotide sequence ID" value="NZ_CP036259.1"/>
</dbReference>
<gene>
    <name evidence="4" type="primary">mshA_3</name>
    <name evidence="4" type="ORF">SPTER_34640</name>
</gene>
<dbReference type="PANTHER" id="PTHR46401">
    <property type="entry name" value="GLYCOSYLTRANSFERASE WBBK-RELATED"/>
    <property type="match status" value="1"/>
</dbReference>
<dbReference type="Gene3D" id="3.40.50.2000">
    <property type="entry name" value="Glycogen Phosphorylase B"/>
    <property type="match status" value="2"/>
</dbReference>
<reference evidence="4 5" key="1">
    <citation type="submission" date="2019-02" db="EMBL/GenBank/DDBJ databases">
        <title>Closed genome of Sporomusa termitida DSM 4440.</title>
        <authorList>
            <person name="Poehlein A."/>
            <person name="Daniel R."/>
        </authorList>
    </citation>
    <scope>NUCLEOTIDE SEQUENCE [LARGE SCALE GENOMIC DNA]</scope>
    <source>
        <strain evidence="4 5">DSM 4440</strain>
    </source>
</reference>
<organism evidence="4 5">
    <name type="scientific">Sporomusa termitida</name>
    <dbReference type="NCBI Taxonomy" id="2377"/>
    <lineage>
        <taxon>Bacteria</taxon>
        <taxon>Bacillati</taxon>
        <taxon>Bacillota</taxon>
        <taxon>Negativicutes</taxon>
        <taxon>Selenomonadales</taxon>
        <taxon>Sporomusaceae</taxon>
        <taxon>Sporomusa</taxon>
    </lineage>
</organism>
<dbReference type="GO" id="GO:0102710">
    <property type="term" value="F:D-inositol-3-phosphate glycosyltransferase activity"/>
    <property type="evidence" value="ECO:0007669"/>
    <property type="project" value="UniProtKB-EC"/>
</dbReference>